<evidence type="ECO:0000313" key="3">
    <source>
        <dbReference type="EMBL" id="SNB82263.1"/>
    </source>
</evidence>
<accession>A0A238HEC8</accession>
<protein>
    <submittedName>
        <fullName evidence="2">Uncharacterized protein</fullName>
    </submittedName>
</protein>
<gene>
    <name evidence="3" type="ORF">KEBURONENSIS_00482</name>
    <name evidence="2" type="ORF">KEBURONENSIS_00903</name>
</gene>
<dbReference type="Proteomes" id="UP000215450">
    <property type="component" value="Unassembled WGS sequence"/>
</dbReference>
<reference evidence="3 4" key="2">
    <citation type="submission" date="2017-06" db="EMBL/GenBank/DDBJ databases">
        <authorList>
            <person name="Kim H.J."/>
            <person name="Triplett B.A."/>
        </authorList>
    </citation>
    <scope>NUCLEOTIDE SEQUENCE [LARGE SCALE GENOMIC DNA]</scope>
    <source>
        <strain evidence="3">Kingella_eburonensis</strain>
    </source>
</reference>
<keyword evidence="4" id="KW-1185">Reference proteome</keyword>
<feature type="transmembrane region" description="Helical" evidence="1">
    <location>
        <begin position="96"/>
        <end position="115"/>
    </location>
</feature>
<dbReference type="EMBL" id="FXUV02000065">
    <property type="protein sequence ID" value="SNB82263.1"/>
    <property type="molecule type" value="Genomic_DNA"/>
</dbReference>
<name>A0A238HEC8_9NEIS</name>
<dbReference type="EMBL" id="FXUV01000011">
    <property type="protein sequence ID" value="SMQ11899.1"/>
    <property type="molecule type" value="Genomic_DNA"/>
</dbReference>
<keyword evidence="1" id="KW-0812">Transmembrane</keyword>
<keyword evidence="1" id="KW-1133">Transmembrane helix</keyword>
<dbReference type="RefSeq" id="WP_095061999.1">
    <property type="nucleotide sequence ID" value="NZ_FXUV02000065.1"/>
</dbReference>
<keyword evidence="1" id="KW-0472">Membrane</keyword>
<evidence type="ECO:0000256" key="1">
    <source>
        <dbReference type="SAM" id="Phobius"/>
    </source>
</evidence>
<sequence length="131" mass="14637">MLPEQSDNQQELVREFLEYQKQELANKRVELDLRRDEIASNERIALATIAAQKEDFDKRGTVFASISKSRFVLFGVLALFITAVLVTAMLTGNTEIALELIKIGGAVLLGYLAGLNRGKAQILEKQRQADE</sequence>
<evidence type="ECO:0000313" key="4">
    <source>
        <dbReference type="Proteomes" id="UP000215450"/>
    </source>
</evidence>
<reference evidence="2" key="1">
    <citation type="submission" date="2017-05" db="EMBL/GenBank/DDBJ databases">
        <authorList>
            <person name="Song R."/>
            <person name="Chenine A.L."/>
            <person name="Ruprecht R.M."/>
        </authorList>
    </citation>
    <scope>NUCLEOTIDE SEQUENCE</scope>
    <source>
        <strain evidence="2">Kingella_eburonensis</strain>
    </source>
</reference>
<organism evidence="2">
    <name type="scientific">Kingella negevensis</name>
    <dbReference type="NCBI Taxonomy" id="1522312"/>
    <lineage>
        <taxon>Bacteria</taxon>
        <taxon>Pseudomonadati</taxon>
        <taxon>Pseudomonadota</taxon>
        <taxon>Betaproteobacteria</taxon>
        <taxon>Neisseriales</taxon>
        <taxon>Neisseriaceae</taxon>
        <taxon>Kingella</taxon>
    </lineage>
</organism>
<proteinExistence type="predicted"/>
<evidence type="ECO:0000313" key="2">
    <source>
        <dbReference type="EMBL" id="SMQ11899.1"/>
    </source>
</evidence>
<dbReference type="AlphaFoldDB" id="A0A238HEC8"/>
<feature type="transmembrane region" description="Helical" evidence="1">
    <location>
        <begin position="71"/>
        <end position="90"/>
    </location>
</feature>